<organism evidence="9 10">
    <name type="scientific">Apolygus lucorum</name>
    <name type="common">Small green plant bug</name>
    <name type="synonym">Lygocoris lucorum</name>
    <dbReference type="NCBI Taxonomy" id="248454"/>
    <lineage>
        <taxon>Eukaryota</taxon>
        <taxon>Metazoa</taxon>
        <taxon>Ecdysozoa</taxon>
        <taxon>Arthropoda</taxon>
        <taxon>Hexapoda</taxon>
        <taxon>Insecta</taxon>
        <taxon>Pterygota</taxon>
        <taxon>Neoptera</taxon>
        <taxon>Paraneoptera</taxon>
        <taxon>Hemiptera</taxon>
        <taxon>Heteroptera</taxon>
        <taxon>Panheteroptera</taxon>
        <taxon>Cimicomorpha</taxon>
        <taxon>Miridae</taxon>
        <taxon>Mirini</taxon>
        <taxon>Apolygus</taxon>
    </lineage>
</organism>
<keyword evidence="4" id="KW-0479">Metal-binding</keyword>
<dbReference type="InterPro" id="IPR045191">
    <property type="entry name" value="MBR1/2-like"/>
</dbReference>
<keyword evidence="10" id="KW-1185">Reference proteome</keyword>
<dbReference type="EC" id="2.3.2.27" evidence="2"/>
<dbReference type="OrthoDB" id="21204at2759"/>
<dbReference type="PANTHER" id="PTHR22937">
    <property type="entry name" value="E3 UBIQUITIN-PROTEIN LIGASE RNF165"/>
    <property type="match status" value="1"/>
</dbReference>
<evidence type="ECO:0000256" key="1">
    <source>
        <dbReference type="ARBA" id="ARBA00000900"/>
    </source>
</evidence>
<dbReference type="InterPro" id="IPR001841">
    <property type="entry name" value="Znf_RING"/>
</dbReference>
<protein>
    <recommendedName>
        <fullName evidence="2">RING-type E3 ubiquitin transferase</fullName>
        <ecNumber evidence="2">2.3.2.27</ecNumber>
    </recommendedName>
</protein>
<feature type="domain" description="RING-type" evidence="8">
    <location>
        <begin position="162"/>
        <end position="206"/>
    </location>
</feature>
<proteinExistence type="predicted"/>
<dbReference type="PROSITE" id="PS50089">
    <property type="entry name" value="ZF_RING_2"/>
    <property type="match status" value="2"/>
</dbReference>
<dbReference type="Proteomes" id="UP000466442">
    <property type="component" value="Linkage Group LG5"/>
</dbReference>
<dbReference type="SUPFAM" id="SSF57850">
    <property type="entry name" value="RING/U-box"/>
    <property type="match status" value="2"/>
</dbReference>
<dbReference type="GO" id="GO:0008270">
    <property type="term" value="F:zinc ion binding"/>
    <property type="evidence" value="ECO:0007669"/>
    <property type="project" value="UniProtKB-KW"/>
</dbReference>
<evidence type="ECO:0000313" key="9">
    <source>
        <dbReference type="EMBL" id="KAF6211256.1"/>
    </source>
</evidence>
<dbReference type="InterPro" id="IPR013083">
    <property type="entry name" value="Znf_RING/FYVE/PHD"/>
</dbReference>
<dbReference type="EMBL" id="WIXP02000005">
    <property type="protein sequence ID" value="KAF6211256.1"/>
    <property type="molecule type" value="Genomic_DNA"/>
</dbReference>
<evidence type="ECO:0000256" key="2">
    <source>
        <dbReference type="ARBA" id="ARBA00012483"/>
    </source>
</evidence>
<comment type="caution">
    <text evidence="9">The sequence shown here is derived from an EMBL/GenBank/DDBJ whole genome shotgun (WGS) entry which is preliminary data.</text>
</comment>
<dbReference type="InterPro" id="IPR018957">
    <property type="entry name" value="Znf_C3HC4_RING-type"/>
</dbReference>
<keyword evidence="3" id="KW-0808">Transferase</keyword>
<sequence>MAKVNNHVFEIFVEFQRQRVSMGVSEGLRVLSLFSHGWNCQRVTEEQMAQVLLGRAVFAIGATVVTVVVAEFMKRKQEREKKERSRNHLEKCIICQLKLESGKRFTLKCNHVFHEECIKTYVASFEKCPVTCPVENCKVVDLLEPTQKVLFRVNSAPQKFYCFICSEIARDRRVYLQCNHRFHGDCLQNYFRSQMILTDPPFSCPMKDCREKISQTYVGRILEQQY</sequence>
<keyword evidence="7" id="KW-0862">Zinc</keyword>
<reference evidence="9" key="1">
    <citation type="journal article" date="2021" name="Mol. Ecol. Resour.">
        <title>Apolygus lucorum genome provides insights into omnivorousness and mesophyll feeding.</title>
        <authorList>
            <person name="Liu Y."/>
            <person name="Liu H."/>
            <person name="Wang H."/>
            <person name="Huang T."/>
            <person name="Liu B."/>
            <person name="Yang B."/>
            <person name="Yin L."/>
            <person name="Li B."/>
            <person name="Zhang Y."/>
            <person name="Zhang S."/>
            <person name="Jiang F."/>
            <person name="Zhang X."/>
            <person name="Ren Y."/>
            <person name="Wang B."/>
            <person name="Wang S."/>
            <person name="Lu Y."/>
            <person name="Wu K."/>
            <person name="Fan W."/>
            <person name="Wang G."/>
        </authorList>
    </citation>
    <scope>NUCLEOTIDE SEQUENCE</scope>
    <source>
        <strain evidence="9">12Hb</strain>
    </source>
</reference>
<evidence type="ECO:0000313" key="10">
    <source>
        <dbReference type="Proteomes" id="UP000466442"/>
    </source>
</evidence>
<dbReference type="PANTHER" id="PTHR22937:SF65">
    <property type="entry name" value="E3 UBIQUITIN-PROTEIN LIGASE ARK2C"/>
    <property type="match status" value="1"/>
</dbReference>
<keyword evidence="5" id="KW-0863">Zinc-finger</keyword>
<accession>A0A6A4JM70</accession>
<evidence type="ECO:0000256" key="3">
    <source>
        <dbReference type="ARBA" id="ARBA00022679"/>
    </source>
</evidence>
<evidence type="ECO:0000256" key="7">
    <source>
        <dbReference type="ARBA" id="ARBA00022833"/>
    </source>
</evidence>
<evidence type="ECO:0000256" key="4">
    <source>
        <dbReference type="ARBA" id="ARBA00022723"/>
    </source>
</evidence>
<dbReference type="GO" id="GO:0061630">
    <property type="term" value="F:ubiquitin protein ligase activity"/>
    <property type="evidence" value="ECO:0007669"/>
    <property type="project" value="UniProtKB-EC"/>
</dbReference>
<keyword evidence="6" id="KW-0833">Ubl conjugation pathway</keyword>
<feature type="domain" description="RING-type" evidence="8">
    <location>
        <begin position="92"/>
        <end position="136"/>
    </location>
</feature>
<evidence type="ECO:0000256" key="5">
    <source>
        <dbReference type="ARBA" id="ARBA00022771"/>
    </source>
</evidence>
<comment type="catalytic activity">
    <reaction evidence="1">
        <text>S-ubiquitinyl-[E2 ubiquitin-conjugating enzyme]-L-cysteine + [acceptor protein]-L-lysine = [E2 ubiquitin-conjugating enzyme]-L-cysteine + N(6)-ubiquitinyl-[acceptor protein]-L-lysine.</text>
        <dbReference type="EC" id="2.3.2.27"/>
    </reaction>
</comment>
<evidence type="ECO:0000259" key="8">
    <source>
        <dbReference type="PROSITE" id="PS50089"/>
    </source>
</evidence>
<dbReference type="AlphaFoldDB" id="A0A6A4JM70"/>
<gene>
    <name evidence="9" type="ORF">GE061_014373</name>
</gene>
<dbReference type="Pfam" id="PF13639">
    <property type="entry name" value="zf-RING_2"/>
    <property type="match status" value="1"/>
</dbReference>
<evidence type="ECO:0000256" key="6">
    <source>
        <dbReference type="ARBA" id="ARBA00022786"/>
    </source>
</evidence>
<dbReference type="Pfam" id="PF00097">
    <property type="entry name" value="zf-C3HC4"/>
    <property type="match status" value="1"/>
</dbReference>
<dbReference type="Gene3D" id="3.30.40.10">
    <property type="entry name" value="Zinc/RING finger domain, C3HC4 (zinc finger)"/>
    <property type="match status" value="2"/>
</dbReference>
<dbReference type="SMART" id="SM00184">
    <property type="entry name" value="RING"/>
    <property type="match status" value="2"/>
</dbReference>
<name>A0A6A4JM70_APOLU</name>